<proteinExistence type="predicted"/>
<dbReference type="InParanoid" id="A0A3N4LQA2"/>
<evidence type="ECO:0000313" key="2">
    <source>
        <dbReference type="Proteomes" id="UP000267821"/>
    </source>
</evidence>
<organism evidence="1 2">
    <name type="scientific">Terfezia boudieri ATCC MYA-4762</name>
    <dbReference type="NCBI Taxonomy" id="1051890"/>
    <lineage>
        <taxon>Eukaryota</taxon>
        <taxon>Fungi</taxon>
        <taxon>Dikarya</taxon>
        <taxon>Ascomycota</taxon>
        <taxon>Pezizomycotina</taxon>
        <taxon>Pezizomycetes</taxon>
        <taxon>Pezizales</taxon>
        <taxon>Pezizaceae</taxon>
        <taxon>Terfezia</taxon>
    </lineage>
</organism>
<dbReference type="EMBL" id="ML121576">
    <property type="protein sequence ID" value="RPB20165.1"/>
    <property type="molecule type" value="Genomic_DNA"/>
</dbReference>
<dbReference type="AlphaFoldDB" id="A0A3N4LQA2"/>
<gene>
    <name evidence="1" type="ORF">L211DRAFT_895019</name>
</gene>
<name>A0A3N4LQA2_9PEZI</name>
<reference evidence="1 2" key="1">
    <citation type="journal article" date="2018" name="Nat. Ecol. Evol.">
        <title>Pezizomycetes genomes reveal the molecular basis of ectomycorrhizal truffle lifestyle.</title>
        <authorList>
            <person name="Murat C."/>
            <person name="Payen T."/>
            <person name="Noel B."/>
            <person name="Kuo A."/>
            <person name="Morin E."/>
            <person name="Chen J."/>
            <person name="Kohler A."/>
            <person name="Krizsan K."/>
            <person name="Balestrini R."/>
            <person name="Da Silva C."/>
            <person name="Montanini B."/>
            <person name="Hainaut M."/>
            <person name="Levati E."/>
            <person name="Barry K.W."/>
            <person name="Belfiori B."/>
            <person name="Cichocki N."/>
            <person name="Clum A."/>
            <person name="Dockter R.B."/>
            <person name="Fauchery L."/>
            <person name="Guy J."/>
            <person name="Iotti M."/>
            <person name="Le Tacon F."/>
            <person name="Lindquist E.A."/>
            <person name="Lipzen A."/>
            <person name="Malagnac F."/>
            <person name="Mello A."/>
            <person name="Molinier V."/>
            <person name="Miyauchi S."/>
            <person name="Poulain J."/>
            <person name="Riccioni C."/>
            <person name="Rubini A."/>
            <person name="Sitrit Y."/>
            <person name="Splivallo R."/>
            <person name="Traeger S."/>
            <person name="Wang M."/>
            <person name="Zifcakova L."/>
            <person name="Wipf D."/>
            <person name="Zambonelli A."/>
            <person name="Paolocci F."/>
            <person name="Nowrousian M."/>
            <person name="Ottonello S."/>
            <person name="Baldrian P."/>
            <person name="Spatafora J.W."/>
            <person name="Henrissat B."/>
            <person name="Nagy L.G."/>
            <person name="Aury J.M."/>
            <person name="Wincker P."/>
            <person name="Grigoriev I.V."/>
            <person name="Bonfante P."/>
            <person name="Martin F.M."/>
        </authorList>
    </citation>
    <scope>NUCLEOTIDE SEQUENCE [LARGE SCALE GENOMIC DNA]</scope>
    <source>
        <strain evidence="1 2">ATCC MYA-4762</strain>
    </source>
</reference>
<dbReference type="Proteomes" id="UP000267821">
    <property type="component" value="Unassembled WGS sequence"/>
</dbReference>
<evidence type="ECO:0000313" key="1">
    <source>
        <dbReference type="EMBL" id="RPB20165.1"/>
    </source>
</evidence>
<sequence length="118" mass="13163">MPEVEEEILECIRVSNPGLWLSRSALHISPPTEVVEDPITDIEIAILATYLPGEAYEPKNRSSATSASGYTPCSFITVNSRYKHTVGTGGSMLITNICLYREKITYMTKWTNKTGNEY</sequence>
<keyword evidence="2" id="KW-1185">Reference proteome</keyword>
<accession>A0A3N4LQA2</accession>
<protein>
    <submittedName>
        <fullName evidence="1">Uncharacterized protein</fullName>
    </submittedName>
</protein>